<dbReference type="EMBL" id="AF447813">
    <property type="protein sequence ID" value="AAN71835.1"/>
    <property type="molecule type" value="Genomic_DNA"/>
</dbReference>
<keyword evidence="1" id="KW-1133">Transmembrane helix</keyword>
<organism evidence="2">
    <name type="scientific">Staphylococcus aureus</name>
    <dbReference type="NCBI Taxonomy" id="1280"/>
    <lineage>
        <taxon>Bacteria</taxon>
        <taxon>Bacillati</taxon>
        <taxon>Bacillota</taxon>
        <taxon>Bacilli</taxon>
        <taxon>Bacillales</taxon>
        <taxon>Staphylococcaceae</taxon>
        <taxon>Staphylococcus</taxon>
    </lineage>
</organism>
<dbReference type="AlphaFoldDB" id="Q8GPI3"/>
<evidence type="ECO:0000313" key="2">
    <source>
        <dbReference type="EMBL" id="AAN71835.1"/>
    </source>
</evidence>
<feature type="transmembrane region" description="Helical" evidence="1">
    <location>
        <begin position="52"/>
        <end position="74"/>
    </location>
</feature>
<evidence type="ECO:0000256" key="1">
    <source>
        <dbReference type="SAM" id="Phobius"/>
    </source>
</evidence>
<feature type="transmembrane region" description="Helical" evidence="1">
    <location>
        <begin position="26"/>
        <end position="46"/>
    </location>
</feature>
<geneLocation type="plasmid" evidence="2">
    <name>pRJ9</name>
</geneLocation>
<keyword evidence="1" id="KW-0472">Membrane</keyword>
<accession>Q8GPI3</accession>
<dbReference type="RefSeq" id="WP_032072955.1">
    <property type="nucleotide sequence ID" value="NC_025194.1"/>
</dbReference>
<reference evidence="2" key="1">
    <citation type="submission" date="2001-11" db="EMBL/GenBank/DDBJ databases">
        <title>Biochemical characterization and genetic analysis of aureocin A53, a new, atypical bacteriocin from Staphylococcus aureus.</title>
        <authorList>
            <person name="Netz D.J.A."/>
            <person name="Pohl R."/>
            <person name="Beck-Sickinger A.G."/>
            <person name="Selmer T."/>
            <person name="Pierik A.J."/>
            <person name="Bastos M.C.F."/>
            <person name="Sahl H.-G."/>
        </authorList>
    </citation>
    <scope>NUCLEOTIDE SEQUENCE</scope>
    <source>
        <plasmid evidence="2">pRJ9</plasmid>
    </source>
</reference>
<proteinExistence type="predicted"/>
<keyword evidence="2" id="KW-0614">Plasmid</keyword>
<feature type="transmembrane region" description="Helical" evidence="1">
    <location>
        <begin position="6"/>
        <end position="21"/>
    </location>
</feature>
<protein>
    <recommendedName>
        <fullName evidence="3">Integral membrane protein</fullName>
    </recommendedName>
</protein>
<name>Q8GPI3_STAAU</name>
<sequence>MIDILGIITLIIIALLQRYVLSNNRYVWLGGILPILFLGSVIFLIISRNQGFNFSNIALLFFGTTILLGLWNAGHESYKKKLKREYDATKAKDYQG</sequence>
<evidence type="ECO:0008006" key="3">
    <source>
        <dbReference type="Google" id="ProtNLM"/>
    </source>
</evidence>
<keyword evidence="1" id="KW-0812">Transmembrane</keyword>